<dbReference type="PANTHER" id="PTHR13847:SF289">
    <property type="entry name" value="GLYCINE OXIDASE"/>
    <property type="match status" value="1"/>
</dbReference>
<dbReference type="SUPFAM" id="SSF51905">
    <property type="entry name" value="FAD/NAD(P)-binding domain"/>
    <property type="match status" value="1"/>
</dbReference>
<dbReference type="Gene3D" id="3.30.9.10">
    <property type="entry name" value="D-Amino Acid Oxidase, subunit A, domain 2"/>
    <property type="match status" value="1"/>
</dbReference>
<evidence type="ECO:0000256" key="3">
    <source>
        <dbReference type="ARBA" id="ARBA00023002"/>
    </source>
</evidence>
<evidence type="ECO:0000256" key="4">
    <source>
        <dbReference type="ARBA" id="ARBA00049872"/>
    </source>
</evidence>
<dbReference type="AlphaFoldDB" id="A0A2T0LFR3"/>
<name>A0A2T0LFR3_9BACL</name>
<dbReference type="Gene3D" id="3.50.50.60">
    <property type="entry name" value="FAD/NAD(P)-binding domain"/>
    <property type="match status" value="1"/>
</dbReference>
<feature type="domain" description="FAD dependent oxidoreductase" evidence="6">
    <location>
        <begin position="5"/>
        <end position="350"/>
    </location>
</feature>
<keyword evidence="3" id="KW-0560">Oxidoreductase</keyword>
<dbReference type="InterPro" id="IPR036188">
    <property type="entry name" value="FAD/NAD-bd_sf"/>
</dbReference>
<dbReference type="GO" id="GO:0043799">
    <property type="term" value="F:glycine oxidase activity"/>
    <property type="evidence" value="ECO:0007669"/>
    <property type="project" value="UniProtKB-EC"/>
</dbReference>
<dbReference type="InterPro" id="IPR012727">
    <property type="entry name" value="Gly_oxidase_ThiO"/>
</dbReference>
<dbReference type="InterPro" id="IPR006076">
    <property type="entry name" value="FAD-dep_OxRdtase"/>
</dbReference>
<accession>A0A2T0LFR3</accession>
<comment type="caution">
    <text evidence="7">The sequence shown here is derived from an EMBL/GenBank/DDBJ whole genome shotgun (WGS) entry which is preliminary data.</text>
</comment>
<dbReference type="RefSeq" id="WP_106344721.1">
    <property type="nucleotide sequence ID" value="NZ_PVNE01000008.1"/>
</dbReference>
<dbReference type="Proteomes" id="UP000237797">
    <property type="component" value="Unassembled WGS sequence"/>
</dbReference>
<dbReference type="PANTHER" id="PTHR13847">
    <property type="entry name" value="SARCOSINE DEHYDROGENASE-RELATED"/>
    <property type="match status" value="1"/>
</dbReference>
<dbReference type="OrthoDB" id="9794226at2"/>
<dbReference type="NCBIfam" id="TIGR02352">
    <property type="entry name" value="thiamin_ThiO"/>
    <property type="match status" value="1"/>
</dbReference>
<reference evidence="7 8" key="1">
    <citation type="submission" date="2018-03" db="EMBL/GenBank/DDBJ databases">
        <title>Genomic Encyclopedia of Archaeal and Bacterial Type Strains, Phase II (KMG-II): from individual species to whole genera.</title>
        <authorList>
            <person name="Goeker M."/>
        </authorList>
    </citation>
    <scope>NUCLEOTIDE SEQUENCE [LARGE SCALE GENOMIC DNA]</scope>
    <source>
        <strain evidence="7 8">DSM 44946</strain>
    </source>
</reference>
<dbReference type="GO" id="GO:0009229">
    <property type="term" value="P:thiamine diphosphate biosynthetic process"/>
    <property type="evidence" value="ECO:0007669"/>
    <property type="project" value="UniProtKB-UniPathway"/>
</dbReference>
<dbReference type="GO" id="GO:0050660">
    <property type="term" value="F:flavin adenine dinucleotide binding"/>
    <property type="evidence" value="ECO:0007669"/>
    <property type="project" value="InterPro"/>
</dbReference>
<evidence type="ECO:0000259" key="6">
    <source>
        <dbReference type="Pfam" id="PF01266"/>
    </source>
</evidence>
<keyword evidence="2" id="KW-0784">Thiamine biosynthesis</keyword>
<comment type="pathway">
    <text evidence="1">Cofactor biosynthesis; thiamine diphosphate biosynthesis.</text>
</comment>
<dbReference type="EC" id="1.4.3.19" evidence="5"/>
<dbReference type="Pfam" id="PF01266">
    <property type="entry name" value="DAO"/>
    <property type="match status" value="1"/>
</dbReference>
<evidence type="ECO:0000313" key="7">
    <source>
        <dbReference type="EMBL" id="PRX41079.1"/>
    </source>
</evidence>
<dbReference type="PROSITE" id="PS51257">
    <property type="entry name" value="PROKAR_LIPOPROTEIN"/>
    <property type="match status" value="1"/>
</dbReference>
<dbReference type="EMBL" id="PVNE01000008">
    <property type="protein sequence ID" value="PRX41079.1"/>
    <property type="molecule type" value="Genomic_DNA"/>
</dbReference>
<gene>
    <name evidence="7" type="ORF">CLV97_1086</name>
</gene>
<sequence length="369" mass="40476">MHERDVVVVGGGVIGCSIAYYLAKRGARVTVLERDLIGAHASSAAAGMLGAQVEMAAPGPMSELCMKSRSMFPDLASELYRLTGIDIELIRAGILRIAWNEEEAEMLRKRGAWQRDRGETADWWDKDRVRSVEPEVSDQIEGALYIPGDSHVSSSRLTRAFSYAAELLGAELIERCEVTAFRAGKDRIERVESDRGTFQAEHVVLAAGAWSASLAGKLGLRLPVVPIKGESLAVYPRKELFERTLFAEGCYLVPKADGKVIVGATERAGDFTEWVTMDAIRQLTSEAVRLVPELANSTFIRAWSSIRPGSPDGLPYIGRFGRFRNLFVATGHFRNGILLSPITGQRIAELIAGEEVPDLKPFSPDRLST</sequence>
<protein>
    <recommendedName>
        <fullName evidence="5">glycine oxidase</fullName>
        <ecNumber evidence="5">1.4.3.19</ecNumber>
    </recommendedName>
</protein>
<evidence type="ECO:0000256" key="1">
    <source>
        <dbReference type="ARBA" id="ARBA00004948"/>
    </source>
</evidence>
<evidence type="ECO:0000313" key="8">
    <source>
        <dbReference type="Proteomes" id="UP000237797"/>
    </source>
</evidence>
<proteinExistence type="predicted"/>
<dbReference type="GO" id="GO:0009228">
    <property type="term" value="P:thiamine biosynthetic process"/>
    <property type="evidence" value="ECO:0007669"/>
    <property type="project" value="UniProtKB-KW"/>
</dbReference>
<keyword evidence="8" id="KW-1185">Reference proteome</keyword>
<evidence type="ECO:0000256" key="2">
    <source>
        <dbReference type="ARBA" id="ARBA00022977"/>
    </source>
</evidence>
<evidence type="ECO:0000256" key="5">
    <source>
        <dbReference type="ARBA" id="ARBA00050018"/>
    </source>
</evidence>
<organism evidence="7 8">
    <name type="scientific">Planifilum fimeticola</name>
    <dbReference type="NCBI Taxonomy" id="201975"/>
    <lineage>
        <taxon>Bacteria</taxon>
        <taxon>Bacillati</taxon>
        <taxon>Bacillota</taxon>
        <taxon>Bacilli</taxon>
        <taxon>Bacillales</taxon>
        <taxon>Thermoactinomycetaceae</taxon>
        <taxon>Planifilum</taxon>
    </lineage>
</organism>
<comment type="catalytic activity">
    <reaction evidence="4">
        <text>glycine + O2 + H2O = glyoxylate + H2O2 + NH4(+)</text>
        <dbReference type="Rhea" id="RHEA:11532"/>
        <dbReference type="ChEBI" id="CHEBI:15377"/>
        <dbReference type="ChEBI" id="CHEBI:15379"/>
        <dbReference type="ChEBI" id="CHEBI:16240"/>
        <dbReference type="ChEBI" id="CHEBI:28938"/>
        <dbReference type="ChEBI" id="CHEBI:36655"/>
        <dbReference type="ChEBI" id="CHEBI:57305"/>
        <dbReference type="EC" id="1.4.3.19"/>
    </reaction>
</comment>
<dbReference type="SUPFAM" id="SSF54373">
    <property type="entry name" value="FAD-linked reductases, C-terminal domain"/>
    <property type="match status" value="1"/>
</dbReference>
<dbReference type="GO" id="GO:0005737">
    <property type="term" value="C:cytoplasm"/>
    <property type="evidence" value="ECO:0007669"/>
    <property type="project" value="TreeGrafter"/>
</dbReference>
<dbReference type="UniPathway" id="UPA00060"/>